<proteinExistence type="predicted"/>
<protein>
    <recommendedName>
        <fullName evidence="4">Pilus assembly protein</fullName>
    </recommendedName>
</protein>
<evidence type="ECO:0008006" key="4">
    <source>
        <dbReference type="Google" id="ProtNLM"/>
    </source>
</evidence>
<keyword evidence="1" id="KW-1133">Transmembrane helix</keyword>
<name>A0A3P7PYT9_9FIRM</name>
<feature type="transmembrane region" description="Helical" evidence="1">
    <location>
        <begin position="12"/>
        <end position="32"/>
    </location>
</feature>
<keyword evidence="1" id="KW-0812">Transmembrane</keyword>
<keyword evidence="3" id="KW-1185">Reference proteome</keyword>
<gene>
    <name evidence="2" type="ORF">PATL70BA_2850</name>
</gene>
<dbReference type="EMBL" id="LR130778">
    <property type="protein sequence ID" value="VDN48757.1"/>
    <property type="molecule type" value="Genomic_DNA"/>
</dbReference>
<evidence type="ECO:0000313" key="2">
    <source>
        <dbReference type="EMBL" id="VDN48757.1"/>
    </source>
</evidence>
<sequence length="379" mass="43282">MVMNRRKGALTIEASIILPFVIVTISFILYFMKVFYIQSEIDGAMTRMAHDMSVYAYAFDKTGLVEAQQEVYIDAYESRAYKSSVESLLKSIDLQSFKQAQFRLDSILGTEEEAIAPSDGLGWKPLELAIQMDNIHNQIFNVVSEINRHYEEALTHSKGLALSEMMDFSNGWVAAQISEAMFKNYLDDERLRSWGVYSEKGVIDFSASTMMLYDDTINIVARYHIDMPFGHFIEDGLPIYQSVKVRAFTGSYDANTSIKKMKAPQEPLYFIATASSDNYSYHVYSCLVKDLFEGRYSEHVVDDGKLCIYCKTNYSIPVSQVEKALYPVYYTSKTSKIHLSRNCPRIRAIEIEAVTKEEAEAKGYLPCKKYGCVEKMEDH</sequence>
<reference evidence="2 3" key="1">
    <citation type="submission" date="2018-09" db="EMBL/GenBank/DDBJ databases">
        <authorList>
            <person name="Postec A."/>
        </authorList>
    </citation>
    <scope>NUCLEOTIDE SEQUENCE [LARGE SCALE GENOMIC DNA]</scope>
    <source>
        <strain evidence="2">70B-A</strain>
    </source>
</reference>
<dbReference type="Proteomes" id="UP000279029">
    <property type="component" value="Chromosome"/>
</dbReference>
<evidence type="ECO:0000313" key="3">
    <source>
        <dbReference type="Proteomes" id="UP000279029"/>
    </source>
</evidence>
<evidence type="ECO:0000256" key="1">
    <source>
        <dbReference type="SAM" id="Phobius"/>
    </source>
</evidence>
<dbReference type="AlphaFoldDB" id="A0A3P7PYT9"/>
<accession>A0A3P7PYT9</accession>
<keyword evidence="1" id="KW-0472">Membrane</keyword>
<dbReference type="KEGG" id="cbar:PATL70BA_2850"/>
<organism evidence="2 3">
    <name type="scientific">Petrocella atlantisensis</name>
    <dbReference type="NCBI Taxonomy" id="2173034"/>
    <lineage>
        <taxon>Bacteria</taxon>
        <taxon>Bacillati</taxon>
        <taxon>Bacillota</taxon>
        <taxon>Clostridia</taxon>
        <taxon>Lachnospirales</taxon>
        <taxon>Vallitaleaceae</taxon>
        <taxon>Petrocella</taxon>
    </lineage>
</organism>